<sequence>MSHMTGLLILTQPARHIITDLPKVLKAASQYVSKTLYVHLDPLACTPPLTQVNQRLTLYSRIINSIYYSSPSLCRGIDVRVLLAGFKSLSEIPLKTSSRIDAVLFDHAWKGSELVNLEARYRSFIISKDRQIFLLDENCPTEGEGTELHDNMKNAKANKIYPSVVIGGTFDCIHVGHKILLSEALLRCQNRFTIGVSEGPLLKNKTLKELILPCEERVKNVRELVMDIDPSVEYSIVPITDPLGPTRWDPNIDMIVVSEETIKGIDLINNVRREGGIKTLDGYVISLVKDDMRIHQEEEEKISASSQRMRMLDIIGNDGEINRKILGAKVFGNKDALETLNGIVWPEIQRLANVKIEAERKTGTRVVVLDAAVLLAAGWQSMCHQVWVCILKRAEAVKRIMERDGKTEAEAERRVDSQLSGRAMVEAANVVFCTQWSTEYTQQQVEQAWATLTKYINDMGAKNN</sequence>
<dbReference type="PROSITE" id="PS51219">
    <property type="entry name" value="DPCK"/>
    <property type="match status" value="1"/>
</dbReference>
<proteinExistence type="predicted"/>
<evidence type="ECO:0000256" key="2">
    <source>
        <dbReference type="ARBA" id="ARBA00022840"/>
    </source>
</evidence>
<dbReference type="Pfam" id="PF01467">
    <property type="entry name" value="CTP_transf_like"/>
    <property type="match status" value="1"/>
</dbReference>
<evidence type="ECO:0000313" key="5">
    <source>
        <dbReference type="Proteomes" id="UP001286313"/>
    </source>
</evidence>
<dbReference type="SUPFAM" id="SSF52540">
    <property type="entry name" value="P-loop containing nucleoside triphosphate hydrolases"/>
    <property type="match status" value="1"/>
</dbReference>
<keyword evidence="2" id="KW-0067">ATP-binding</keyword>
<dbReference type="SUPFAM" id="SSF52374">
    <property type="entry name" value="Nucleotidylyl transferase"/>
    <property type="match status" value="1"/>
</dbReference>
<dbReference type="Pfam" id="PF01121">
    <property type="entry name" value="CoaE"/>
    <property type="match status" value="1"/>
</dbReference>
<organism evidence="4 5">
    <name type="scientific">Petrolisthes cinctipes</name>
    <name type="common">Flat porcelain crab</name>
    <dbReference type="NCBI Taxonomy" id="88211"/>
    <lineage>
        <taxon>Eukaryota</taxon>
        <taxon>Metazoa</taxon>
        <taxon>Ecdysozoa</taxon>
        <taxon>Arthropoda</taxon>
        <taxon>Crustacea</taxon>
        <taxon>Multicrustacea</taxon>
        <taxon>Malacostraca</taxon>
        <taxon>Eumalacostraca</taxon>
        <taxon>Eucarida</taxon>
        <taxon>Decapoda</taxon>
        <taxon>Pleocyemata</taxon>
        <taxon>Anomura</taxon>
        <taxon>Galatheoidea</taxon>
        <taxon>Porcellanidae</taxon>
        <taxon>Petrolisthes</taxon>
    </lineage>
</organism>
<comment type="caution">
    <text evidence="4">The sequence shown here is derived from an EMBL/GenBank/DDBJ whole genome shotgun (WGS) entry which is preliminary data.</text>
</comment>
<dbReference type="GO" id="GO:0005524">
    <property type="term" value="F:ATP binding"/>
    <property type="evidence" value="ECO:0007669"/>
    <property type="project" value="UniProtKB-KW"/>
</dbReference>
<dbReference type="CDD" id="cd02164">
    <property type="entry name" value="PPAT_CoAS"/>
    <property type="match status" value="1"/>
</dbReference>
<evidence type="ECO:0000259" key="3">
    <source>
        <dbReference type="Pfam" id="PF01467"/>
    </source>
</evidence>
<dbReference type="EMBL" id="JAWQEG010004431">
    <property type="protein sequence ID" value="KAK3861682.1"/>
    <property type="molecule type" value="Genomic_DNA"/>
</dbReference>
<dbReference type="PANTHER" id="PTHR10695">
    <property type="entry name" value="DEPHOSPHO-COA KINASE-RELATED"/>
    <property type="match status" value="1"/>
</dbReference>
<evidence type="ECO:0000256" key="1">
    <source>
        <dbReference type="ARBA" id="ARBA00022741"/>
    </source>
</evidence>
<reference evidence="4" key="1">
    <citation type="submission" date="2023-10" db="EMBL/GenBank/DDBJ databases">
        <title>Genome assemblies of two species of porcelain crab, Petrolisthes cinctipes and Petrolisthes manimaculis (Anomura: Porcellanidae).</title>
        <authorList>
            <person name="Angst P."/>
        </authorList>
    </citation>
    <scope>NUCLEOTIDE SEQUENCE</scope>
    <source>
        <strain evidence="4">PB745_01</strain>
        <tissue evidence="4">Gill</tissue>
    </source>
</reference>
<dbReference type="InterPro" id="IPR004821">
    <property type="entry name" value="Cyt_trans-like"/>
</dbReference>
<dbReference type="CDD" id="cd02022">
    <property type="entry name" value="DPCK"/>
    <property type="match status" value="1"/>
</dbReference>
<accession>A0AAE1K100</accession>
<dbReference type="NCBIfam" id="TIGR00125">
    <property type="entry name" value="cyt_tran_rel"/>
    <property type="match status" value="1"/>
</dbReference>
<dbReference type="GO" id="GO:0004140">
    <property type="term" value="F:dephospho-CoA kinase activity"/>
    <property type="evidence" value="ECO:0007669"/>
    <property type="project" value="InterPro"/>
</dbReference>
<dbReference type="InterPro" id="IPR001977">
    <property type="entry name" value="Depp_CoAkinase"/>
</dbReference>
<evidence type="ECO:0000313" key="4">
    <source>
        <dbReference type="EMBL" id="KAK3861682.1"/>
    </source>
</evidence>
<dbReference type="Gene3D" id="3.40.50.620">
    <property type="entry name" value="HUPs"/>
    <property type="match status" value="1"/>
</dbReference>
<dbReference type="AlphaFoldDB" id="A0AAE1K100"/>
<dbReference type="InterPro" id="IPR027417">
    <property type="entry name" value="P-loop_NTPase"/>
</dbReference>
<keyword evidence="1" id="KW-0547">Nucleotide-binding</keyword>
<name>A0AAE1K100_PETCI</name>
<gene>
    <name evidence="4" type="ORF">Pcinc_032384</name>
</gene>
<feature type="domain" description="Cytidyltransferase-like" evidence="3">
    <location>
        <begin position="165"/>
        <end position="308"/>
    </location>
</feature>
<dbReference type="PANTHER" id="PTHR10695:SF46">
    <property type="entry name" value="BIFUNCTIONAL COENZYME A SYNTHASE-RELATED"/>
    <property type="match status" value="1"/>
</dbReference>
<dbReference type="FunFam" id="3.40.50.620:FF:000089">
    <property type="entry name" value="Bifunctional coenzyme A synthase"/>
    <property type="match status" value="1"/>
</dbReference>
<dbReference type="Gene3D" id="3.40.50.300">
    <property type="entry name" value="P-loop containing nucleotide triphosphate hydrolases"/>
    <property type="match status" value="1"/>
</dbReference>
<dbReference type="GO" id="GO:0015937">
    <property type="term" value="P:coenzyme A biosynthetic process"/>
    <property type="evidence" value="ECO:0007669"/>
    <property type="project" value="InterPro"/>
</dbReference>
<keyword evidence="5" id="KW-1185">Reference proteome</keyword>
<dbReference type="InterPro" id="IPR014729">
    <property type="entry name" value="Rossmann-like_a/b/a_fold"/>
</dbReference>
<protein>
    <recommendedName>
        <fullName evidence="3">Cytidyltransferase-like domain-containing protein</fullName>
    </recommendedName>
</protein>
<dbReference type="NCBIfam" id="TIGR00152">
    <property type="entry name" value="dephospho-CoA kinase"/>
    <property type="match status" value="1"/>
</dbReference>
<dbReference type="Proteomes" id="UP001286313">
    <property type="component" value="Unassembled WGS sequence"/>
</dbReference>